<evidence type="ECO:0000313" key="4">
    <source>
        <dbReference type="Proteomes" id="UP000298493"/>
    </source>
</evidence>
<feature type="compositionally biased region" description="Low complexity" evidence="1">
    <location>
        <begin position="326"/>
        <end position="349"/>
    </location>
</feature>
<keyword evidence="4" id="KW-1185">Reference proteome</keyword>
<evidence type="ECO:0000313" key="3">
    <source>
        <dbReference type="EMBL" id="TID19130.1"/>
    </source>
</evidence>
<evidence type="ECO:0000256" key="1">
    <source>
        <dbReference type="SAM" id="MobiDB-lite"/>
    </source>
</evidence>
<feature type="region of interest" description="Disordered" evidence="1">
    <location>
        <begin position="154"/>
        <end position="214"/>
    </location>
</feature>
<feature type="compositionally biased region" description="Pro residues" evidence="1">
    <location>
        <begin position="230"/>
        <end position="240"/>
    </location>
</feature>
<keyword evidence="2" id="KW-0812">Transmembrane</keyword>
<feature type="region of interest" description="Disordered" evidence="1">
    <location>
        <begin position="230"/>
        <end position="249"/>
    </location>
</feature>
<comment type="caution">
    <text evidence="3">The sequence shown here is derived from an EMBL/GenBank/DDBJ whole genome shotgun (WGS) entry which is preliminary data.</text>
</comment>
<feature type="region of interest" description="Disordered" evidence="1">
    <location>
        <begin position="258"/>
        <end position="508"/>
    </location>
</feature>
<proteinExistence type="predicted"/>
<dbReference type="EMBL" id="SNSC02000013">
    <property type="protein sequence ID" value="TID19130.1"/>
    <property type="molecule type" value="Genomic_DNA"/>
</dbReference>
<dbReference type="STRING" id="86259.A0A4Z1P4W8"/>
<feature type="compositionally biased region" description="Pro residues" evidence="1">
    <location>
        <begin position="156"/>
        <end position="165"/>
    </location>
</feature>
<name>A0A4Z1P4W8_9PEZI</name>
<feature type="compositionally biased region" description="Low complexity" evidence="1">
    <location>
        <begin position="296"/>
        <end position="310"/>
    </location>
</feature>
<feature type="compositionally biased region" description="Polar residues" evidence="1">
    <location>
        <begin position="406"/>
        <end position="440"/>
    </location>
</feature>
<accession>A0A4Z1P4W8</accession>
<feature type="transmembrane region" description="Helical" evidence="2">
    <location>
        <begin position="6"/>
        <end position="29"/>
    </location>
</feature>
<sequence>MAQIAGITIAAAAALLILAVGAACCLIFVRKKNKRLKHEDQKVLIYKNSPDTQHNPYVLAAPRKDPRNRTAGVGIVPLQRYSPESQPPQEQQRTWPRYYPVVPDERAIESIVNQIPPRTVVQPSYLPQDSISNGFGRGDTQVNRDYQGQQTIGTITPPPPLPPAQAHPRPSKLSPLKIPKTMPPRKDFSPVSAATDFEEDNSSLRPRSDFAGSRPMSGIEFGEWPKPPVYAAPVAAPSPPRKIRPSLPPSLTITIPRAVQSVSIPLPLAPQRPPLARHDATQQVSPRQWPLPPPSQSQQSSHSSVMASSQALGASIGPGTSQYSERSAANSRRPSKSSARSDSQASYTSFESMGSDEDPTPPQEEDKRLSPVHESPVSYLRYPKVPRASNQIVPRTPPSRWDRESGASSLGSPFMRSQGSTASPILHLSSGTSPTLNASPSPVVRQGIGNKLWKTEISPEGTKSQYATWGTQNSPPMTMSGVDSPGFGAMPRLTPRKRGGDLVLDVSR</sequence>
<reference evidence="3 4" key="1">
    <citation type="submission" date="2019-04" db="EMBL/GenBank/DDBJ databases">
        <title>High contiguity whole genome sequence and gene annotation resource for two Venturia nashicola isolates.</title>
        <authorList>
            <person name="Prokchorchik M."/>
            <person name="Won K."/>
            <person name="Lee Y."/>
            <person name="Choi E.D."/>
            <person name="Segonzac C."/>
            <person name="Sohn K.H."/>
        </authorList>
    </citation>
    <scope>NUCLEOTIDE SEQUENCE [LARGE SCALE GENOMIC DNA]</scope>
    <source>
        <strain evidence="3 4">PRI2</strain>
    </source>
</reference>
<keyword evidence="2" id="KW-1133">Transmembrane helix</keyword>
<keyword evidence="2" id="KW-0472">Membrane</keyword>
<dbReference type="Proteomes" id="UP000298493">
    <property type="component" value="Unassembled WGS sequence"/>
</dbReference>
<protein>
    <submittedName>
        <fullName evidence="3">Uncharacterized protein</fullName>
    </submittedName>
</protein>
<feature type="compositionally biased region" description="Polar residues" evidence="1">
    <location>
        <begin position="461"/>
        <end position="477"/>
    </location>
</feature>
<dbReference type="AlphaFoldDB" id="A0A4Z1P4W8"/>
<organism evidence="3 4">
    <name type="scientific">Venturia nashicola</name>
    <dbReference type="NCBI Taxonomy" id="86259"/>
    <lineage>
        <taxon>Eukaryota</taxon>
        <taxon>Fungi</taxon>
        <taxon>Dikarya</taxon>
        <taxon>Ascomycota</taxon>
        <taxon>Pezizomycotina</taxon>
        <taxon>Dothideomycetes</taxon>
        <taxon>Pleosporomycetidae</taxon>
        <taxon>Venturiales</taxon>
        <taxon>Venturiaceae</taxon>
        <taxon>Venturia</taxon>
    </lineage>
</organism>
<gene>
    <name evidence="3" type="ORF">E6O75_ATG06251</name>
</gene>
<evidence type="ECO:0000256" key="2">
    <source>
        <dbReference type="SAM" id="Phobius"/>
    </source>
</evidence>